<comment type="caution">
    <text evidence="4">The sequence shown here is derived from an EMBL/GenBank/DDBJ whole genome shotgun (WGS) entry which is preliminary data.</text>
</comment>
<dbReference type="InterPro" id="IPR029044">
    <property type="entry name" value="Nucleotide-diphossugar_trans"/>
</dbReference>
<feature type="region of interest" description="Disordered" evidence="2">
    <location>
        <begin position="178"/>
        <end position="213"/>
    </location>
</feature>
<keyword evidence="4" id="KW-0808">Transferase</keyword>
<feature type="domain" description="MobA-like NTP transferase" evidence="3">
    <location>
        <begin position="20"/>
        <end position="171"/>
    </location>
</feature>
<sequence>MDADPDPGRLRGAPAVIRTGILLAAGASRRFGPQDKLLAPLDGSPLIHHAADAMRRATLDHRIAVITSDALVPHLAGFTLCRIAPGLQSDSLHAGLRAAAGAHRLLIALGDMPDVTAAHLDAVLARATDDAPACSHDGARPMPPACFPATMLPQLMALKGDQGAGRLLADLPPDRMLPAPGLLRDVDRPADLVRRAGGPGGRVSPPGPPRDAI</sequence>
<name>A0A418ZYV5_9RHOB</name>
<evidence type="ECO:0000256" key="1">
    <source>
        <dbReference type="ARBA" id="ARBA00022842"/>
    </source>
</evidence>
<dbReference type="Pfam" id="PF12804">
    <property type="entry name" value="NTP_transf_3"/>
    <property type="match status" value="1"/>
</dbReference>
<reference evidence="4 5" key="1">
    <citation type="submission" date="2018-09" db="EMBL/GenBank/DDBJ databases">
        <title>Paracoccus onubensis nov. sp. a moderate halophilic bacterium isolated from Gruta de las Maravillas (Aracena, Spain).</title>
        <authorList>
            <person name="Jurado V."/>
            <person name="Gutierrez-Patricio S."/>
            <person name="Gonzalez-Pimentel J.L."/>
            <person name="Laiz L."/>
            <person name="Saiz-Jimenez C."/>
        </authorList>
    </citation>
    <scope>NUCLEOTIDE SEQUENCE [LARGE SCALE GENOMIC DNA]</scope>
    <source>
        <strain evidence="4 5">DSM 19484</strain>
    </source>
</reference>
<gene>
    <name evidence="4" type="ORF">D3P06_06395</name>
</gene>
<evidence type="ECO:0000313" key="5">
    <source>
        <dbReference type="Proteomes" id="UP000285530"/>
    </source>
</evidence>
<dbReference type="AlphaFoldDB" id="A0A418ZYV5"/>
<keyword evidence="5" id="KW-1185">Reference proteome</keyword>
<dbReference type="Gene3D" id="3.90.550.10">
    <property type="entry name" value="Spore Coat Polysaccharide Biosynthesis Protein SpsA, Chain A"/>
    <property type="match status" value="1"/>
</dbReference>
<evidence type="ECO:0000256" key="2">
    <source>
        <dbReference type="SAM" id="MobiDB-lite"/>
    </source>
</evidence>
<dbReference type="GO" id="GO:0016779">
    <property type="term" value="F:nucleotidyltransferase activity"/>
    <property type="evidence" value="ECO:0007669"/>
    <property type="project" value="UniProtKB-ARBA"/>
</dbReference>
<keyword evidence="1" id="KW-0460">Magnesium</keyword>
<proteinExistence type="predicted"/>
<dbReference type="OrthoDB" id="9779263at2"/>
<accession>A0A418ZYV5</accession>
<evidence type="ECO:0000259" key="3">
    <source>
        <dbReference type="Pfam" id="PF12804"/>
    </source>
</evidence>
<dbReference type="EMBL" id="QZEV01000020">
    <property type="protein sequence ID" value="RJL05650.1"/>
    <property type="molecule type" value="Genomic_DNA"/>
</dbReference>
<evidence type="ECO:0000313" key="4">
    <source>
        <dbReference type="EMBL" id="RJL05650.1"/>
    </source>
</evidence>
<dbReference type="SUPFAM" id="SSF53448">
    <property type="entry name" value="Nucleotide-diphospho-sugar transferases"/>
    <property type="match status" value="1"/>
</dbReference>
<dbReference type="PANTHER" id="PTHR43777:SF1">
    <property type="entry name" value="MOLYBDENUM COFACTOR CYTIDYLYLTRANSFERASE"/>
    <property type="match status" value="1"/>
</dbReference>
<feature type="compositionally biased region" description="Basic and acidic residues" evidence="2">
    <location>
        <begin position="184"/>
        <end position="194"/>
    </location>
</feature>
<dbReference type="CDD" id="cd04182">
    <property type="entry name" value="GT_2_like_f"/>
    <property type="match status" value="1"/>
</dbReference>
<dbReference type="InterPro" id="IPR025877">
    <property type="entry name" value="MobA-like_NTP_Trfase"/>
</dbReference>
<protein>
    <submittedName>
        <fullName evidence="4">Nucleotidyltransferase family protein</fullName>
    </submittedName>
</protein>
<organism evidence="4 5">
    <name type="scientific">Paracoccus aestuarii</name>
    <dbReference type="NCBI Taxonomy" id="453842"/>
    <lineage>
        <taxon>Bacteria</taxon>
        <taxon>Pseudomonadati</taxon>
        <taxon>Pseudomonadota</taxon>
        <taxon>Alphaproteobacteria</taxon>
        <taxon>Rhodobacterales</taxon>
        <taxon>Paracoccaceae</taxon>
        <taxon>Paracoccus</taxon>
    </lineage>
</organism>
<dbReference type="Proteomes" id="UP000285530">
    <property type="component" value="Unassembled WGS sequence"/>
</dbReference>
<dbReference type="PANTHER" id="PTHR43777">
    <property type="entry name" value="MOLYBDENUM COFACTOR CYTIDYLYLTRANSFERASE"/>
    <property type="match status" value="1"/>
</dbReference>